<evidence type="ECO:0000259" key="8">
    <source>
        <dbReference type="Pfam" id="PF08501"/>
    </source>
</evidence>
<dbReference type="RefSeq" id="WP_008909860.1">
    <property type="nucleotide sequence ID" value="NZ_CAKP01000138.1"/>
</dbReference>
<keyword evidence="3 7" id="KW-0028">Amino-acid biosynthesis</keyword>
<feature type="binding site" evidence="7">
    <location>
        <position position="209"/>
    </location>
    <ligand>
        <name>NADP(+)</name>
        <dbReference type="ChEBI" id="CHEBI:58349"/>
    </ligand>
</feature>
<comment type="caution">
    <text evidence="7">Lacks conserved residue(s) required for the propagation of feature annotation.</text>
</comment>
<comment type="catalytic activity">
    <reaction evidence="7">
        <text>shikimate + NADP(+) = 3-dehydroshikimate + NADPH + H(+)</text>
        <dbReference type="Rhea" id="RHEA:17737"/>
        <dbReference type="ChEBI" id="CHEBI:15378"/>
        <dbReference type="ChEBI" id="CHEBI:16630"/>
        <dbReference type="ChEBI" id="CHEBI:36208"/>
        <dbReference type="ChEBI" id="CHEBI:57783"/>
        <dbReference type="ChEBI" id="CHEBI:58349"/>
        <dbReference type="EC" id="1.1.1.25"/>
    </reaction>
</comment>
<evidence type="ECO:0000256" key="5">
    <source>
        <dbReference type="ARBA" id="ARBA00023002"/>
    </source>
</evidence>
<dbReference type="InterPro" id="IPR011342">
    <property type="entry name" value="Shikimate_DH"/>
</dbReference>
<evidence type="ECO:0000256" key="4">
    <source>
        <dbReference type="ARBA" id="ARBA00022857"/>
    </source>
</evidence>
<dbReference type="InterPro" id="IPR022893">
    <property type="entry name" value="Shikimate_DH_fam"/>
</dbReference>
<dbReference type="OrthoDB" id="9792692at2"/>
<dbReference type="SUPFAM" id="SSF53223">
    <property type="entry name" value="Aminoacid dehydrogenase-like, N-terminal domain"/>
    <property type="match status" value="1"/>
</dbReference>
<dbReference type="PANTHER" id="PTHR21089">
    <property type="entry name" value="SHIKIMATE DEHYDROGENASE"/>
    <property type="match status" value="1"/>
</dbReference>
<dbReference type="UniPathway" id="UPA00053">
    <property type="reaction ID" value="UER00087"/>
</dbReference>
<dbReference type="Proteomes" id="UP000007652">
    <property type="component" value="Unassembled WGS sequence"/>
</dbReference>
<dbReference type="NCBIfam" id="TIGR00507">
    <property type="entry name" value="aroE"/>
    <property type="match status" value="1"/>
</dbReference>
<dbReference type="EC" id="1.1.1.25" evidence="2 7"/>
<dbReference type="SUPFAM" id="SSF51735">
    <property type="entry name" value="NAD(P)-binding Rossmann-fold domains"/>
    <property type="match status" value="1"/>
</dbReference>
<dbReference type="GO" id="GO:0050661">
    <property type="term" value="F:NADP binding"/>
    <property type="evidence" value="ECO:0007669"/>
    <property type="project" value="InterPro"/>
</dbReference>
<dbReference type="GO" id="GO:0019632">
    <property type="term" value="P:shikimate metabolic process"/>
    <property type="evidence" value="ECO:0007669"/>
    <property type="project" value="InterPro"/>
</dbReference>
<comment type="subunit">
    <text evidence="7">Homodimer.</text>
</comment>
<accession>I7KA69</accession>
<dbReference type="AlphaFoldDB" id="I7KA69"/>
<evidence type="ECO:0000256" key="3">
    <source>
        <dbReference type="ARBA" id="ARBA00022605"/>
    </source>
</evidence>
<dbReference type="Gene3D" id="3.40.50.720">
    <property type="entry name" value="NAD(P)-binding Rossmann-like Domain"/>
    <property type="match status" value="1"/>
</dbReference>
<dbReference type="HAMAP" id="MF_00222">
    <property type="entry name" value="Shikimate_DH_AroE"/>
    <property type="match status" value="1"/>
</dbReference>
<evidence type="ECO:0000256" key="6">
    <source>
        <dbReference type="ARBA" id="ARBA00023141"/>
    </source>
</evidence>
<dbReference type="GO" id="GO:0008652">
    <property type="term" value="P:amino acid biosynthetic process"/>
    <property type="evidence" value="ECO:0007669"/>
    <property type="project" value="UniProtKB-KW"/>
</dbReference>
<comment type="pathway">
    <text evidence="1 7">Metabolic intermediate biosynthesis; chorismate biosynthesis; chorismate from D-erythrose 4-phosphate and phosphoenolpyruvate: step 4/7.</text>
</comment>
<comment type="function">
    <text evidence="7">Involved in the biosynthesis of the chorismate, which leads to the biosynthesis of aromatic amino acids. Catalyzes the reversible NADPH linked reduction of 3-dehydroshikimate (DHSA) to yield shikimate (SA).</text>
</comment>
<dbReference type="PANTHER" id="PTHR21089:SF1">
    <property type="entry name" value="BIFUNCTIONAL 3-DEHYDROQUINATE DEHYDRATASE_SHIKIMATE DEHYDROGENASE, CHLOROPLASTIC"/>
    <property type="match status" value="1"/>
</dbReference>
<dbReference type="GO" id="GO:0009073">
    <property type="term" value="P:aromatic amino acid family biosynthetic process"/>
    <property type="evidence" value="ECO:0007669"/>
    <property type="project" value="UniProtKB-KW"/>
</dbReference>
<name>I7KA69_9CLOT</name>
<gene>
    <name evidence="7" type="primary">aroE</name>
    <name evidence="9" type="ORF">CAAU_2534</name>
</gene>
<dbReference type="Pfam" id="PF08501">
    <property type="entry name" value="Shikimate_dh_N"/>
    <property type="match status" value="1"/>
</dbReference>
<keyword evidence="10" id="KW-1185">Reference proteome</keyword>
<dbReference type="InterPro" id="IPR013708">
    <property type="entry name" value="Shikimate_DH-bd_N"/>
</dbReference>
<keyword evidence="5 7" id="KW-0560">Oxidoreductase</keyword>
<dbReference type="Gene3D" id="3.40.50.10860">
    <property type="entry name" value="Leucine Dehydrogenase, chain A, domain 1"/>
    <property type="match status" value="1"/>
</dbReference>
<feature type="active site" description="Proton acceptor" evidence="7">
    <location>
        <position position="66"/>
    </location>
</feature>
<dbReference type="eggNOG" id="COG0169">
    <property type="taxonomic scope" value="Bacteria"/>
</dbReference>
<feature type="binding site" evidence="7">
    <location>
        <position position="239"/>
    </location>
    <ligand>
        <name>shikimate</name>
        <dbReference type="ChEBI" id="CHEBI:36208"/>
    </ligand>
</feature>
<evidence type="ECO:0000256" key="2">
    <source>
        <dbReference type="ARBA" id="ARBA00012962"/>
    </source>
</evidence>
<comment type="similarity">
    <text evidence="7">Belongs to the shikimate dehydrogenase family.</text>
</comment>
<feature type="binding site" evidence="7">
    <location>
        <begin position="15"/>
        <end position="17"/>
    </location>
    <ligand>
        <name>shikimate</name>
        <dbReference type="ChEBI" id="CHEBI:36208"/>
    </ligand>
</feature>
<evidence type="ECO:0000313" key="10">
    <source>
        <dbReference type="Proteomes" id="UP000007652"/>
    </source>
</evidence>
<reference evidence="9 10" key="1">
    <citation type="journal article" date="2011" name="J. Bacteriol.">
        <title>Draft genome sequence of Caloramator australicus strain RC3T, a thermoanaerobe from the Great Artesian Basin of Australia.</title>
        <authorList>
            <person name="Ogg C.D."/>
            <person name="Patel B.K.C."/>
        </authorList>
    </citation>
    <scope>NUCLEOTIDE SEQUENCE [LARGE SCALE GENOMIC DNA]</scope>
    <source>
        <strain evidence="9 10">RC3</strain>
    </source>
</reference>
<feature type="binding site" evidence="7">
    <location>
        <position position="87"/>
    </location>
    <ligand>
        <name>shikimate</name>
        <dbReference type="ChEBI" id="CHEBI:36208"/>
    </ligand>
</feature>
<dbReference type="EMBL" id="CAKP01000138">
    <property type="protein sequence ID" value="CCJ34617.1"/>
    <property type="molecule type" value="Genomic_DNA"/>
</dbReference>
<keyword evidence="4 7" id="KW-0521">NADP</keyword>
<protein>
    <recommendedName>
        <fullName evidence="2 7">Shikimate dehydrogenase (NADP(+))</fullName>
        <shortName evidence="7">SDH</shortName>
        <ecNumber evidence="2 7">1.1.1.25</ecNumber>
    </recommendedName>
</protein>
<evidence type="ECO:0000256" key="7">
    <source>
        <dbReference type="HAMAP-Rule" id="MF_00222"/>
    </source>
</evidence>
<dbReference type="STRING" id="857293.CAAU_2534"/>
<feature type="binding site" evidence="7">
    <location>
        <position position="62"/>
    </location>
    <ligand>
        <name>shikimate</name>
        <dbReference type="ChEBI" id="CHEBI:36208"/>
    </ligand>
</feature>
<dbReference type="GO" id="GO:0005829">
    <property type="term" value="C:cytosol"/>
    <property type="evidence" value="ECO:0007669"/>
    <property type="project" value="TreeGrafter"/>
</dbReference>
<proteinExistence type="inferred from homology"/>
<dbReference type="GO" id="GO:0004764">
    <property type="term" value="F:shikimate 3-dehydrogenase (NADP+) activity"/>
    <property type="evidence" value="ECO:0007669"/>
    <property type="project" value="UniProtKB-UniRule"/>
</dbReference>
<dbReference type="InterPro" id="IPR046346">
    <property type="entry name" value="Aminoacid_DH-like_N_sf"/>
</dbReference>
<feature type="binding site" evidence="7">
    <location>
        <position position="211"/>
    </location>
    <ligand>
        <name>shikimate</name>
        <dbReference type="ChEBI" id="CHEBI:36208"/>
    </ligand>
</feature>
<evidence type="ECO:0000256" key="1">
    <source>
        <dbReference type="ARBA" id="ARBA00004871"/>
    </source>
</evidence>
<dbReference type="GO" id="GO:0009423">
    <property type="term" value="P:chorismate biosynthetic process"/>
    <property type="evidence" value="ECO:0007669"/>
    <property type="project" value="UniProtKB-UniRule"/>
</dbReference>
<feature type="binding site" evidence="7">
    <location>
        <position position="232"/>
    </location>
    <ligand>
        <name>NADP(+)</name>
        <dbReference type="ChEBI" id="CHEBI:58349"/>
    </ligand>
</feature>
<comment type="caution">
    <text evidence="9">The sequence shown here is derived from an EMBL/GenBank/DDBJ whole genome shotgun (WGS) entry which is preliminary data.</text>
</comment>
<evidence type="ECO:0000313" key="9">
    <source>
        <dbReference type="EMBL" id="CCJ34617.1"/>
    </source>
</evidence>
<organism evidence="9 10">
    <name type="scientific">Caloramator australicus RC3</name>
    <dbReference type="NCBI Taxonomy" id="857293"/>
    <lineage>
        <taxon>Bacteria</taxon>
        <taxon>Bacillati</taxon>
        <taxon>Bacillota</taxon>
        <taxon>Clostridia</taxon>
        <taxon>Eubacteriales</taxon>
        <taxon>Clostridiaceae</taxon>
        <taxon>Caloramator</taxon>
    </lineage>
</organism>
<keyword evidence="6 7" id="KW-0057">Aromatic amino acid biosynthesis</keyword>
<sequence length="271" mass="30836">MNEIYGLLGKKLGYSFSPIIHNIILKELNINGLYCLFEVEEDKLNLAFEGFKILKIKGINVTIPYKIKTIELVDELSLEAKNIGSINTIKFMEGYSIGYNTDYFGFIRSLSKYNIDVKNKIVYVLGTGGASRAVIQALKDLNSKKIIAVTRNKKNKKDLDVELIDYYELSKKGKGDILINCTPLGMNPDLDILPIERDIIANFSIVYDLIYNPKETILMKWAKQFNIPSYNGMAMLVYQAIKAQEVWNGTNLDIKLTDKIIEILNKDVLKM</sequence>
<dbReference type="CDD" id="cd01065">
    <property type="entry name" value="NAD_bind_Shikimate_DH"/>
    <property type="match status" value="1"/>
</dbReference>
<feature type="domain" description="Shikimate dehydrogenase substrate binding N-terminal" evidence="8">
    <location>
        <begin position="7"/>
        <end position="89"/>
    </location>
</feature>
<dbReference type="InterPro" id="IPR036291">
    <property type="entry name" value="NAD(P)-bd_dom_sf"/>
</dbReference>
<feature type="binding site" evidence="7">
    <location>
        <position position="102"/>
    </location>
    <ligand>
        <name>shikimate</name>
        <dbReference type="ChEBI" id="CHEBI:36208"/>
    </ligand>
</feature>